<dbReference type="EnsemblPlants" id="AUR62033565-RA">
    <property type="protein sequence ID" value="AUR62033565-RA:cds"/>
    <property type="gene ID" value="AUR62033565"/>
</dbReference>
<organism evidence="1 2">
    <name type="scientific">Chenopodium quinoa</name>
    <name type="common">Quinoa</name>
    <dbReference type="NCBI Taxonomy" id="63459"/>
    <lineage>
        <taxon>Eukaryota</taxon>
        <taxon>Viridiplantae</taxon>
        <taxon>Streptophyta</taxon>
        <taxon>Embryophyta</taxon>
        <taxon>Tracheophyta</taxon>
        <taxon>Spermatophyta</taxon>
        <taxon>Magnoliopsida</taxon>
        <taxon>eudicotyledons</taxon>
        <taxon>Gunneridae</taxon>
        <taxon>Pentapetalae</taxon>
        <taxon>Caryophyllales</taxon>
        <taxon>Chenopodiaceae</taxon>
        <taxon>Chenopodioideae</taxon>
        <taxon>Atripliceae</taxon>
        <taxon>Chenopodium</taxon>
    </lineage>
</organism>
<protein>
    <submittedName>
        <fullName evidence="1">Uncharacterized protein</fullName>
    </submittedName>
</protein>
<dbReference type="Proteomes" id="UP000596660">
    <property type="component" value="Unplaced"/>
</dbReference>
<reference evidence="1" key="2">
    <citation type="submission" date="2021-03" db="UniProtKB">
        <authorList>
            <consortium name="EnsemblPlants"/>
        </authorList>
    </citation>
    <scope>IDENTIFICATION</scope>
</reference>
<proteinExistence type="predicted"/>
<name>A0A803MQL4_CHEQI</name>
<evidence type="ECO:0000313" key="1">
    <source>
        <dbReference type="EnsemblPlants" id="AUR62033565-RA:cds"/>
    </source>
</evidence>
<sequence length="248" mass="28421">MSRVNHYQQGFHQLPKTKGTKFIEDFRDDQKKLSISVHWDLSAADFEAGPEPIKGFYIVLLVNFQYALVLGDMDHDPFVRGLIDTWIVPKLALVSQCEHYNGQWNSQISSKAKFNDNGDEHEIMIKCCPDEDGPRSPVLSVYIDKKRVVKIKRLQWNFRGNQVIFVDGLLVDVMWDVYGWYFDQTVGGHNSNNVTNSIKGGCGYIMFRTRSGLDSRLWLEEEEKKLADNKLGKPEFSLLICATNKNPG</sequence>
<dbReference type="AlphaFoldDB" id="A0A803MQL4"/>
<accession>A0A803MQL4</accession>
<evidence type="ECO:0000313" key="2">
    <source>
        <dbReference type="Proteomes" id="UP000596660"/>
    </source>
</evidence>
<dbReference type="PANTHER" id="PTHR31972">
    <property type="entry name" value="EXPRESSED PROTEIN"/>
    <property type="match status" value="1"/>
</dbReference>
<dbReference type="Pfam" id="PF05910">
    <property type="entry name" value="DUF868"/>
    <property type="match status" value="1"/>
</dbReference>
<reference evidence="1" key="1">
    <citation type="journal article" date="2017" name="Nature">
        <title>The genome of Chenopodium quinoa.</title>
        <authorList>
            <person name="Jarvis D.E."/>
            <person name="Ho Y.S."/>
            <person name="Lightfoot D.J."/>
            <person name="Schmoeckel S.M."/>
            <person name="Li B."/>
            <person name="Borm T.J.A."/>
            <person name="Ohyanagi H."/>
            <person name="Mineta K."/>
            <person name="Michell C.T."/>
            <person name="Saber N."/>
            <person name="Kharbatia N.M."/>
            <person name="Rupper R.R."/>
            <person name="Sharp A.R."/>
            <person name="Dally N."/>
            <person name="Boughton B.A."/>
            <person name="Woo Y.H."/>
            <person name="Gao G."/>
            <person name="Schijlen E.G.W.M."/>
            <person name="Guo X."/>
            <person name="Momin A.A."/>
            <person name="Negrao S."/>
            <person name="Al-Babili S."/>
            <person name="Gehring C."/>
            <person name="Roessner U."/>
            <person name="Jung C."/>
            <person name="Murphy K."/>
            <person name="Arold S.T."/>
            <person name="Gojobori T."/>
            <person name="van der Linden C.G."/>
            <person name="van Loo E.N."/>
            <person name="Jellen E.N."/>
            <person name="Maughan P.J."/>
            <person name="Tester M."/>
        </authorList>
    </citation>
    <scope>NUCLEOTIDE SEQUENCE [LARGE SCALE GENOMIC DNA]</scope>
    <source>
        <strain evidence="1">cv. PI 614886</strain>
    </source>
</reference>
<keyword evidence="2" id="KW-1185">Reference proteome</keyword>
<dbReference type="OMA" id="MRSIATC"/>
<dbReference type="Gramene" id="AUR62033565-RA">
    <property type="protein sequence ID" value="AUR62033565-RA:cds"/>
    <property type="gene ID" value="AUR62033565"/>
</dbReference>
<dbReference type="PANTHER" id="PTHR31972:SF16">
    <property type="entry name" value="FAMILY PROTEIN, PUTATIVE (DUF868)-RELATED"/>
    <property type="match status" value="1"/>
</dbReference>
<dbReference type="InterPro" id="IPR008586">
    <property type="entry name" value="DUF868_pln"/>
</dbReference>